<evidence type="ECO:0000313" key="1">
    <source>
        <dbReference type="EMBL" id="KAF5332598.1"/>
    </source>
</evidence>
<comment type="caution">
    <text evidence="1">The sequence shown here is derived from an EMBL/GenBank/DDBJ whole genome shotgun (WGS) entry which is preliminary data.</text>
</comment>
<proteinExistence type="predicted"/>
<protein>
    <submittedName>
        <fullName evidence="1">Uncharacterized protein</fullName>
    </submittedName>
</protein>
<evidence type="ECO:0000313" key="2">
    <source>
        <dbReference type="Proteomes" id="UP000541558"/>
    </source>
</evidence>
<name>A0A8H5C087_9AGAR</name>
<sequence length="425" mass="46193">MALPTEILTKILRLATVGAQANDDSALSSVLPSCLIPGNFPEESLRTKHALALVSRQWNSVATIILYEQITLPIAGIEKLLHTLTTPVSGGGPSDLARLVKRVDIPAVIRGERIHLVAQLCKKTTNLIAFFALLENGVDPRLLLNVLPGNLVHLHIQGQGGMRASDPSVPLGDLNDFLVGHPDLATLSIPSELTGGHTGLQAGISWPSVRKLTLQSSDQTSALARYVPTGALPNLEVVAFQGGETLESDCTIDSFLLAHGGSLVSVGLTQDDLTKASPPMRASLQQVDQRCPRVKEITVAFRACPFSSVSDLSAGLGLTWVGNVEVVRRMPRIVSLGIQLPFPRYSPDRMDYLQSTVAMPWTKMYPELQRITVMEEVDVEEYRAHDKVTHRNLRMAGRFAKHPIRVEDITGNSLGDFSKGMCVWV</sequence>
<reference evidence="1 2" key="1">
    <citation type="journal article" date="2020" name="ISME J.">
        <title>Uncovering the hidden diversity of litter-decomposition mechanisms in mushroom-forming fungi.</title>
        <authorList>
            <person name="Floudas D."/>
            <person name="Bentzer J."/>
            <person name="Ahren D."/>
            <person name="Johansson T."/>
            <person name="Persson P."/>
            <person name="Tunlid A."/>
        </authorList>
    </citation>
    <scope>NUCLEOTIDE SEQUENCE [LARGE SCALE GENOMIC DNA]</scope>
    <source>
        <strain evidence="1 2">CBS 175.51</strain>
    </source>
</reference>
<keyword evidence="2" id="KW-1185">Reference proteome</keyword>
<organism evidence="1 2">
    <name type="scientific">Ephemerocybe angulata</name>
    <dbReference type="NCBI Taxonomy" id="980116"/>
    <lineage>
        <taxon>Eukaryota</taxon>
        <taxon>Fungi</taxon>
        <taxon>Dikarya</taxon>
        <taxon>Basidiomycota</taxon>
        <taxon>Agaricomycotina</taxon>
        <taxon>Agaricomycetes</taxon>
        <taxon>Agaricomycetidae</taxon>
        <taxon>Agaricales</taxon>
        <taxon>Agaricineae</taxon>
        <taxon>Psathyrellaceae</taxon>
        <taxon>Ephemerocybe</taxon>
    </lineage>
</organism>
<dbReference type="EMBL" id="JAACJK010000110">
    <property type="protein sequence ID" value="KAF5332598.1"/>
    <property type="molecule type" value="Genomic_DNA"/>
</dbReference>
<dbReference type="AlphaFoldDB" id="A0A8H5C087"/>
<dbReference type="OrthoDB" id="3256525at2759"/>
<gene>
    <name evidence="1" type="ORF">D9611_005244</name>
</gene>
<dbReference type="Proteomes" id="UP000541558">
    <property type="component" value="Unassembled WGS sequence"/>
</dbReference>
<accession>A0A8H5C087</accession>